<sequence>MTTFRKFAMKLSTLLLLACQAGAFASAFHPESAIVSIHGQRLNNSKTRLTSCNDDDHRAAEEISRGGASGSLPKTVPPLPTFKQFRNFAFPCLALWVAGPLLSLVDTSFIGLSGSADQSAAQLAALGPATTFFDGATYLFMFLNVATTNLYSSARAQTGDKSPKTESVVRTAANVAFRSGVGLMIFLLTFSKPLLKLYVGEKAASSPGLLQSACDYVNIRALSMPTTLLLGVIQAALLGAQDSVSPLIAIVYSTICNVVGDFLLVNRFNMGLQGAAIATTVAQYAATAALIVTARRKLVRDKNLGIISKPVDGAVSARTFLGFAAPVLTLILGKLAAFGFMTNSAAALPGQPTPLAVHQIILSLLFFCSPFLEVISQTAQTFLPQFLAPPLEYAEQMKKRNSSYVAEKDTSLTPWYNSAQTFSTQLLGLGLVAATVVASTASLIPAYFGHLITQDATVQQAVKPLARYLWLGTFFWAPTAVGEGVLLARRELSFLASVYLVSTALLPPALLRIKILQGDVSQVWACFAVFQIFRASCFAARIWGGPLLSRLDNLLRGNGPIRVSSVNGQSKAKK</sequence>
<dbReference type="Proteomes" id="UP000198406">
    <property type="component" value="Unassembled WGS sequence"/>
</dbReference>
<feature type="transmembrane region" description="Helical" evidence="6">
    <location>
        <begin position="356"/>
        <end position="375"/>
    </location>
</feature>
<evidence type="ECO:0000256" key="4">
    <source>
        <dbReference type="ARBA" id="ARBA00022989"/>
    </source>
</evidence>
<dbReference type="InterPro" id="IPR002528">
    <property type="entry name" value="MATE_fam"/>
</dbReference>
<dbReference type="PANTHER" id="PTHR42893">
    <property type="entry name" value="PROTEIN DETOXIFICATION 44, CHLOROPLASTIC-RELATED"/>
    <property type="match status" value="1"/>
</dbReference>
<feature type="chain" id="PRO_5012034899" description="Multidrug resistance protein, MATE family" evidence="7">
    <location>
        <begin position="24"/>
        <end position="574"/>
    </location>
</feature>
<feature type="transmembrane region" description="Helical" evidence="6">
    <location>
        <begin position="315"/>
        <end position="336"/>
    </location>
</feature>
<name>A0A1Z5JZF4_FISSO</name>
<protein>
    <recommendedName>
        <fullName evidence="10">Multidrug resistance protein, MATE family</fullName>
    </recommendedName>
</protein>
<feature type="transmembrane region" description="Helical" evidence="6">
    <location>
        <begin position="247"/>
        <end position="265"/>
    </location>
</feature>
<evidence type="ECO:0000256" key="5">
    <source>
        <dbReference type="ARBA" id="ARBA00023136"/>
    </source>
</evidence>
<keyword evidence="7" id="KW-0732">Signal</keyword>
<evidence type="ECO:0000313" key="8">
    <source>
        <dbReference type="EMBL" id="GAX19236.1"/>
    </source>
</evidence>
<dbReference type="InParanoid" id="A0A1Z5JZF4"/>
<dbReference type="PANTHER" id="PTHR42893:SF9">
    <property type="entry name" value="PROTEIN DETOXIFICATION 46, CHLOROPLASTIC"/>
    <property type="match status" value="1"/>
</dbReference>
<evidence type="ECO:0000256" key="2">
    <source>
        <dbReference type="ARBA" id="ARBA00010199"/>
    </source>
</evidence>
<feature type="transmembrane region" description="Helical" evidence="6">
    <location>
        <begin position="468"/>
        <end position="487"/>
    </location>
</feature>
<feature type="transmembrane region" description="Helical" evidence="6">
    <location>
        <begin position="221"/>
        <end position="240"/>
    </location>
</feature>
<evidence type="ECO:0008006" key="10">
    <source>
        <dbReference type="Google" id="ProtNLM"/>
    </source>
</evidence>
<dbReference type="GO" id="GO:0015297">
    <property type="term" value="F:antiporter activity"/>
    <property type="evidence" value="ECO:0007669"/>
    <property type="project" value="InterPro"/>
</dbReference>
<proteinExistence type="inferred from homology"/>
<accession>A0A1Z5JZF4</accession>
<comment type="caution">
    <text evidence="8">The sequence shown here is derived from an EMBL/GenBank/DDBJ whole genome shotgun (WGS) entry which is preliminary data.</text>
</comment>
<dbReference type="EMBL" id="BDSP01000136">
    <property type="protein sequence ID" value="GAX19236.1"/>
    <property type="molecule type" value="Genomic_DNA"/>
</dbReference>
<feature type="transmembrane region" description="Helical" evidence="6">
    <location>
        <begin position="271"/>
        <end position="294"/>
    </location>
</feature>
<feature type="transmembrane region" description="Helical" evidence="6">
    <location>
        <begin position="426"/>
        <end position="448"/>
    </location>
</feature>
<comment type="subcellular location">
    <subcellularLocation>
        <location evidence="1">Membrane</location>
        <topology evidence="1">Multi-pass membrane protein</topology>
    </subcellularLocation>
</comment>
<comment type="similarity">
    <text evidence="2">Belongs to the multi antimicrobial extrusion (MATE) (TC 2.A.66.1) family.</text>
</comment>
<organism evidence="8 9">
    <name type="scientific">Fistulifera solaris</name>
    <name type="common">Oleaginous diatom</name>
    <dbReference type="NCBI Taxonomy" id="1519565"/>
    <lineage>
        <taxon>Eukaryota</taxon>
        <taxon>Sar</taxon>
        <taxon>Stramenopiles</taxon>
        <taxon>Ochrophyta</taxon>
        <taxon>Bacillariophyta</taxon>
        <taxon>Bacillariophyceae</taxon>
        <taxon>Bacillariophycidae</taxon>
        <taxon>Naviculales</taxon>
        <taxon>Naviculaceae</taxon>
        <taxon>Fistulifera</taxon>
    </lineage>
</organism>
<gene>
    <name evidence="8" type="ORF">FisN_4Lh181</name>
</gene>
<evidence type="ECO:0000256" key="1">
    <source>
        <dbReference type="ARBA" id="ARBA00004141"/>
    </source>
</evidence>
<evidence type="ECO:0000256" key="7">
    <source>
        <dbReference type="SAM" id="SignalP"/>
    </source>
</evidence>
<reference evidence="8 9" key="1">
    <citation type="journal article" date="2015" name="Plant Cell">
        <title>Oil accumulation by the oleaginous diatom Fistulifera solaris as revealed by the genome and transcriptome.</title>
        <authorList>
            <person name="Tanaka T."/>
            <person name="Maeda Y."/>
            <person name="Veluchamy A."/>
            <person name="Tanaka M."/>
            <person name="Abida H."/>
            <person name="Marechal E."/>
            <person name="Bowler C."/>
            <person name="Muto M."/>
            <person name="Sunaga Y."/>
            <person name="Tanaka M."/>
            <person name="Yoshino T."/>
            <person name="Taniguchi T."/>
            <person name="Fukuda Y."/>
            <person name="Nemoto M."/>
            <person name="Matsumoto M."/>
            <person name="Wong P.S."/>
            <person name="Aburatani S."/>
            <person name="Fujibuchi W."/>
        </authorList>
    </citation>
    <scope>NUCLEOTIDE SEQUENCE [LARGE SCALE GENOMIC DNA]</scope>
    <source>
        <strain evidence="8 9">JPCC DA0580</strain>
    </source>
</reference>
<evidence type="ECO:0000256" key="3">
    <source>
        <dbReference type="ARBA" id="ARBA00022692"/>
    </source>
</evidence>
<keyword evidence="3 6" id="KW-0812">Transmembrane</keyword>
<dbReference type="OrthoDB" id="423427at2759"/>
<evidence type="ECO:0000313" key="9">
    <source>
        <dbReference type="Proteomes" id="UP000198406"/>
    </source>
</evidence>
<dbReference type="Pfam" id="PF01554">
    <property type="entry name" value="MatE"/>
    <property type="match status" value="1"/>
</dbReference>
<feature type="signal peptide" evidence="7">
    <location>
        <begin position="1"/>
        <end position="23"/>
    </location>
</feature>
<dbReference type="GO" id="GO:0042910">
    <property type="term" value="F:xenobiotic transmembrane transporter activity"/>
    <property type="evidence" value="ECO:0007669"/>
    <property type="project" value="InterPro"/>
</dbReference>
<dbReference type="GO" id="GO:0016020">
    <property type="term" value="C:membrane"/>
    <property type="evidence" value="ECO:0007669"/>
    <property type="project" value="UniProtKB-SubCell"/>
</dbReference>
<evidence type="ECO:0000256" key="6">
    <source>
        <dbReference type="SAM" id="Phobius"/>
    </source>
</evidence>
<keyword evidence="5 6" id="KW-0472">Membrane</keyword>
<feature type="transmembrane region" description="Helical" evidence="6">
    <location>
        <begin position="494"/>
        <end position="515"/>
    </location>
</feature>
<dbReference type="AlphaFoldDB" id="A0A1Z5JZF4"/>
<dbReference type="InterPro" id="IPR044644">
    <property type="entry name" value="DinF-like"/>
</dbReference>
<keyword evidence="4 6" id="KW-1133">Transmembrane helix</keyword>
<keyword evidence="9" id="KW-1185">Reference proteome</keyword>